<gene>
    <name evidence="1" type="ORF">QAD02_015619</name>
</gene>
<organism evidence="1 2">
    <name type="scientific">Eretmocerus hayati</name>
    <dbReference type="NCBI Taxonomy" id="131215"/>
    <lineage>
        <taxon>Eukaryota</taxon>
        <taxon>Metazoa</taxon>
        <taxon>Ecdysozoa</taxon>
        <taxon>Arthropoda</taxon>
        <taxon>Hexapoda</taxon>
        <taxon>Insecta</taxon>
        <taxon>Pterygota</taxon>
        <taxon>Neoptera</taxon>
        <taxon>Endopterygota</taxon>
        <taxon>Hymenoptera</taxon>
        <taxon>Apocrita</taxon>
        <taxon>Proctotrupomorpha</taxon>
        <taxon>Chalcidoidea</taxon>
        <taxon>Aphelinidae</taxon>
        <taxon>Aphelininae</taxon>
        <taxon>Eretmocerus</taxon>
    </lineage>
</organism>
<proteinExistence type="predicted"/>
<keyword evidence="2" id="KW-1185">Reference proteome</keyword>
<dbReference type="EMBL" id="CM056742">
    <property type="protein sequence ID" value="KAJ8679832.1"/>
    <property type="molecule type" value="Genomic_DNA"/>
</dbReference>
<reference evidence="1" key="1">
    <citation type="submission" date="2023-04" db="EMBL/GenBank/DDBJ databases">
        <title>A chromosome-level genome assembly of the parasitoid wasp Eretmocerus hayati.</title>
        <authorList>
            <person name="Zhong Y."/>
            <person name="Liu S."/>
            <person name="Liu Y."/>
        </authorList>
    </citation>
    <scope>NUCLEOTIDE SEQUENCE</scope>
    <source>
        <strain evidence="1">ZJU_SS_LIU_2023</strain>
    </source>
</reference>
<name>A0ACC2P8S1_9HYME</name>
<dbReference type="Proteomes" id="UP001239111">
    <property type="component" value="Chromosome 2"/>
</dbReference>
<comment type="caution">
    <text evidence="1">The sequence shown here is derived from an EMBL/GenBank/DDBJ whole genome shotgun (WGS) entry which is preliminary data.</text>
</comment>
<sequence length="393" mass="44614">MGKNPIASIPFKILKMCGLWRPVSFTGWKVIVYNVYSCIVFITLVTIAIFVLLAVCAIPFTHELFAETVFLMFALFNATFKATNILISRKRFLLMLDMLQEDNWRELNNTEEIRIQEKYLNTSRNISKYFTIAVFIAIVLRCVAPLLDTSGSGPQLPVLAFCPCDITSKRCYWILYWHQAIGTGVATLTHAAKDCLINALLLQTCAQLDILKVRIRRIPEICEEARICKDPSHRIIALEKKLISACVKDHQSIFELARVLNESLEVMLFGQIAVTLPNLCLSIFLLSKTPIASIDFMMTVQFFSAVVIELFFFCWYGNEVTLHSLDVETAVNEMNWETLSVPSRKDLIMLMVRTSRPILFRVGPIMNMNVVSFLSIMKSSYSAFSVLQSTGDP</sequence>
<protein>
    <submittedName>
        <fullName evidence="1">Uncharacterized protein</fullName>
    </submittedName>
</protein>
<accession>A0ACC2P8S1</accession>
<evidence type="ECO:0000313" key="1">
    <source>
        <dbReference type="EMBL" id="KAJ8679832.1"/>
    </source>
</evidence>
<evidence type="ECO:0000313" key="2">
    <source>
        <dbReference type="Proteomes" id="UP001239111"/>
    </source>
</evidence>